<feature type="region of interest" description="Disordered" evidence="6">
    <location>
        <begin position="113"/>
        <end position="276"/>
    </location>
</feature>
<dbReference type="InterPro" id="IPR003958">
    <property type="entry name" value="CBFA_NFYB_domain"/>
</dbReference>
<feature type="compositionally biased region" description="Basic and acidic residues" evidence="6">
    <location>
        <begin position="152"/>
        <end position="165"/>
    </location>
</feature>
<dbReference type="VEuPathDB" id="FungiDB:UREG_03406"/>
<dbReference type="GO" id="GO:0031490">
    <property type="term" value="F:chromatin DNA binding"/>
    <property type="evidence" value="ECO:0007669"/>
    <property type="project" value="TreeGrafter"/>
</dbReference>
<dbReference type="SUPFAM" id="SSF47113">
    <property type="entry name" value="Histone-fold"/>
    <property type="match status" value="1"/>
</dbReference>
<feature type="compositionally biased region" description="Acidic residues" evidence="6">
    <location>
        <begin position="200"/>
        <end position="236"/>
    </location>
</feature>
<dbReference type="PANTHER" id="PTHR46172">
    <property type="entry name" value="DNA POLYMERASE EPSILON SUBUNIT 3"/>
    <property type="match status" value="1"/>
</dbReference>
<comment type="subcellular location">
    <subcellularLocation>
        <location evidence="1">Nucleus</location>
    </subcellularLocation>
</comment>
<dbReference type="GO" id="GO:0006272">
    <property type="term" value="P:leading strand elongation"/>
    <property type="evidence" value="ECO:0007669"/>
    <property type="project" value="TreeGrafter"/>
</dbReference>
<dbReference type="HOGENOM" id="CLU_043417_2_0_1"/>
<dbReference type="GO" id="GO:0008623">
    <property type="term" value="C:CHRAC"/>
    <property type="evidence" value="ECO:0007669"/>
    <property type="project" value="TreeGrafter"/>
</dbReference>
<dbReference type="PANTHER" id="PTHR46172:SF1">
    <property type="entry name" value="DNA POLYMERASE EPSILON SUBUNIT 3"/>
    <property type="match status" value="1"/>
</dbReference>
<dbReference type="GeneID" id="8440246"/>
<evidence type="ECO:0000256" key="6">
    <source>
        <dbReference type="SAM" id="MobiDB-lite"/>
    </source>
</evidence>
<dbReference type="InterPro" id="IPR009072">
    <property type="entry name" value="Histone-fold"/>
</dbReference>
<feature type="domain" description="Transcription factor CBF/NF-Y/archaeal histone" evidence="7">
    <location>
        <begin position="36"/>
        <end position="92"/>
    </location>
</feature>
<keyword evidence="2" id="KW-0235">DNA replication</keyword>
<dbReference type="GO" id="GO:0046982">
    <property type="term" value="F:protein heterodimerization activity"/>
    <property type="evidence" value="ECO:0007669"/>
    <property type="project" value="InterPro"/>
</dbReference>
<feature type="compositionally biased region" description="Basic and acidic residues" evidence="6">
    <location>
        <begin position="176"/>
        <end position="199"/>
    </location>
</feature>
<evidence type="ECO:0000256" key="4">
    <source>
        <dbReference type="ARBA" id="ARBA00039775"/>
    </source>
</evidence>
<dbReference type="InParanoid" id="C4JQS4"/>
<sequence length="276" mass="30198">MAARKSTDNIERDTASPEVDESQLKSGKEPVESGVNVERLAKGVLPPNTSIQRDALLAITKAATVFVSYLSSHANEETEKKTITPQDVLSALKEIEFDSFCPRLERELAVYTEAAIRKRRSQTEKKSRGKPPDQDKPRANEGEEGPIPKRIKRDDEKHILEKEMGEVPATIEDDTEGSRGKDSHTEEVGQRTETEGHESMDDEDDEDAEDAEDDEYDEDDGEDDDGNESTDVEGSQDEGTGNGGFATGAEELSEETDSTGAAKYPDLDSDLASGSD</sequence>
<dbReference type="RefSeq" id="XP_002543889.1">
    <property type="nucleotide sequence ID" value="XM_002543843.1"/>
</dbReference>
<keyword evidence="9" id="KW-1185">Reference proteome</keyword>
<evidence type="ECO:0000259" key="7">
    <source>
        <dbReference type="Pfam" id="PF00808"/>
    </source>
</evidence>
<feature type="compositionally biased region" description="Basic and acidic residues" evidence="6">
    <location>
        <begin position="121"/>
        <end position="141"/>
    </location>
</feature>
<dbReference type="GO" id="GO:0006974">
    <property type="term" value="P:DNA damage response"/>
    <property type="evidence" value="ECO:0007669"/>
    <property type="project" value="TreeGrafter"/>
</dbReference>
<evidence type="ECO:0000256" key="1">
    <source>
        <dbReference type="ARBA" id="ARBA00004123"/>
    </source>
</evidence>
<dbReference type="eggNOG" id="KOG0870">
    <property type="taxonomic scope" value="Eukaryota"/>
</dbReference>
<accession>C4JQS4</accession>
<proteinExistence type="predicted"/>
<dbReference type="Gene3D" id="1.10.20.10">
    <property type="entry name" value="Histone, subunit A"/>
    <property type="match status" value="1"/>
</dbReference>
<evidence type="ECO:0000256" key="5">
    <source>
        <dbReference type="ARBA" id="ARBA00042096"/>
    </source>
</evidence>
<organism evidence="8 9">
    <name type="scientific">Uncinocarpus reesii (strain UAMH 1704)</name>
    <dbReference type="NCBI Taxonomy" id="336963"/>
    <lineage>
        <taxon>Eukaryota</taxon>
        <taxon>Fungi</taxon>
        <taxon>Dikarya</taxon>
        <taxon>Ascomycota</taxon>
        <taxon>Pezizomycotina</taxon>
        <taxon>Eurotiomycetes</taxon>
        <taxon>Eurotiomycetidae</taxon>
        <taxon>Onygenales</taxon>
        <taxon>Onygenaceae</taxon>
        <taxon>Uncinocarpus</taxon>
    </lineage>
</organism>
<dbReference type="KEGG" id="ure:UREG_03406"/>
<feature type="region of interest" description="Disordered" evidence="6">
    <location>
        <begin position="1"/>
        <end position="33"/>
    </location>
</feature>
<feature type="compositionally biased region" description="Basic and acidic residues" evidence="6">
    <location>
        <begin position="22"/>
        <end position="31"/>
    </location>
</feature>
<dbReference type="GO" id="GO:0031507">
    <property type="term" value="P:heterochromatin formation"/>
    <property type="evidence" value="ECO:0007669"/>
    <property type="project" value="TreeGrafter"/>
</dbReference>
<evidence type="ECO:0000256" key="2">
    <source>
        <dbReference type="ARBA" id="ARBA00022705"/>
    </source>
</evidence>
<dbReference type="CDD" id="cd22928">
    <property type="entry name" value="HFD_POLE3_DPB4"/>
    <property type="match status" value="1"/>
</dbReference>
<dbReference type="EMBL" id="CH476616">
    <property type="protein sequence ID" value="EEP78560.1"/>
    <property type="molecule type" value="Genomic_DNA"/>
</dbReference>
<dbReference type="AlphaFoldDB" id="C4JQS4"/>
<feature type="compositionally biased region" description="Basic and acidic residues" evidence="6">
    <location>
        <begin position="1"/>
        <end position="15"/>
    </location>
</feature>
<keyword evidence="3" id="KW-0539">Nucleus</keyword>
<name>C4JQS4_UNCRE</name>
<evidence type="ECO:0000313" key="8">
    <source>
        <dbReference type="EMBL" id="EEP78560.1"/>
    </source>
</evidence>
<dbReference type="OMA" id="NTYRRKV"/>
<dbReference type="InterPro" id="IPR051377">
    <property type="entry name" value="DNA_Pol-Epsilon_Subunit"/>
</dbReference>
<dbReference type="STRING" id="336963.C4JQS4"/>
<dbReference type="Pfam" id="PF00808">
    <property type="entry name" value="CBFD_NFYB_HMF"/>
    <property type="match status" value="1"/>
</dbReference>
<evidence type="ECO:0000256" key="3">
    <source>
        <dbReference type="ARBA" id="ARBA00023242"/>
    </source>
</evidence>
<dbReference type="FunCoup" id="C4JQS4">
    <property type="interactions" value="173"/>
</dbReference>
<protein>
    <recommendedName>
        <fullName evidence="4">DNA polymerase epsilon subunit D</fullName>
    </recommendedName>
    <alternativeName>
        <fullName evidence="5">DNA polymerase II subunit D</fullName>
    </alternativeName>
</protein>
<evidence type="ECO:0000313" key="9">
    <source>
        <dbReference type="Proteomes" id="UP000002058"/>
    </source>
</evidence>
<reference evidence="9" key="1">
    <citation type="journal article" date="2009" name="Genome Res.">
        <title>Comparative genomic analyses of the human fungal pathogens Coccidioides and their relatives.</title>
        <authorList>
            <person name="Sharpton T.J."/>
            <person name="Stajich J.E."/>
            <person name="Rounsley S.D."/>
            <person name="Gardner M.J."/>
            <person name="Wortman J.R."/>
            <person name="Jordar V.S."/>
            <person name="Maiti R."/>
            <person name="Kodira C.D."/>
            <person name="Neafsey D.E."/>
            <person name="Zeng Q."/>
            <person name="Hung C.-Y."/>
            <person name="McMahan C."/>
            <person name="Muszewska A."/>
            <person name="Grynberg M."/>
            <person name="Mandel M.A."/>
            <person name="Kellner E.M."/>
            <person name="Barker B.M."/>
            <person name="Galgiani J.N."/>
            <person name="Orbach M.J."/>
            <person name="Kirkland T.N."/>
            <person name="Cole G.T."/>
            <person name="Henn M.R."/>
            <person name="Birren B.W."/>
            <person name="Taylor J.W."/>
        </authorList>
    </citation>
    <scope>NUCLEOTIDE SEQUENCE [LARGE SCALE GENOMIC DNA]</scope>
    <source>
        <strain evidence="9">UAMH 1704</strain>
    </source>
</reference>
<dbReference type="GO" id="GO:0008622">
    <property type="term" value="C:epsilon DNA polymerase complex"/>
    <property type="evidence" value="ECO:0007669"/>
    <property type="project" value="TreeGrafter"/>
</dbReference>
<dbReference type="OrthoDB" id="1707486at2759"/>
<dbReference type="Proteomes" id="UP000002058">
    <property type="component" value="Unassembled WGS sequence"/>
</dbReference>
<gene>
    <name evidence="8" type="ORF">UREG_03406</name>
</gene>